<evidence type="ECO:0000256" key="1">
    <source>
        <dbReference type="ARBA" id="ARBA00022729"/>
    </source>
</evidence>
<reference evidence="3" key="1">
    <citation type="submission" date="2022-11" db="EMBL/GenBank/DDBJ databases">
        <authorList>
            <person name="Petersen C."/>
        </authorList>
    </citation>
    <scope>NUCLEOTIDE SEQUENCE</scope>
    <source>
        <strain evidence="3">IBT 34128</strain>
    </source>
</reference>
<keyword evidence="4" id="KW-1185">Reference proteome</keyword>
<dbReference type="GO" id="GO:0006508">
    <property type="term" value="P:proteolysis"/>
    <property type="evidence" value="ECO:0007669"/>
    <property type="project" value="InterPro"/>
</dbReference>
<comment type="caution">
    <text evidence="3">The sequence shown here is derived from an EMBL/GenBank/DDBJ whole genome shotgun (WGS) entry which is preliminary data.</text>
</comment>
<dbReference type="AlphaFoldDB" id="A0A9W9FL37"/>
<dbReference type="InterPro" id="IPR036852">
    <property type="entry name" value="Peptidase_S8/S53_dom_sf"/>
</dbReference>
<evidence type="ECO:0008006" key="5">
    <source>
        <dbReference type="Google" id="ProtNLM"/>
    </source>
</evidence>
<name>A0A9W9FL37_9EURO</name>
<reference evidence="3" key="2">
    <citation type="journal article" date="2023" name="IMA Fungus">
        <title>Comparative genomic study of the Penicillium genus elucidates a diverse pangenome and 15 lateral gene transfer events.</title>
        <authorList>
            <person name="Petersen C."/>
            <person name="Sorensen T."/>
            <person name="Nielsen M.R."/>
            <person name="Sondergaard T.E."/>
            <person name="Sorensen J.L."/>
            <person name="Fitzpatrick D.A."/>
            <person name="Frisvad J.C."/>
            <person name="Nielsen K.L."/>
        </authorList>
    </citation>
    <scope>NUCLEOTIDE SEQUENCE</scope>
    <source>
        <strain evidence="3">IBT 34128</strain>
    </source>
</reference>
<sequence length="172" mass="18612">MLSQRDRPAQDQGRKRYVSRPLQRLETLAAILVTSAGNDGSREGDLSSKPPTYFGTDDNVLITVGGVETDGDLWPLTTPKKPGKPGSMTTYALAKGFWLYSSSGSRVFSKSGTSYGTPDVVSTHLFRASCPGLPVAYNLARGRFDCVAAQKRGEPNRDQCAVLMPSTYAEPF</sequence>
<keyword evidence="1" id="KW-0732">Signal</keyword>
<proteinExistence type="predicted"/>
<gene>
    <name evidence="3" type="ORF">NUU61_004410</name>
</gene>
<evidence type="ECO:0000313" key="3">
    <source>
        <dbReference type="EMBL" id="KAJ5102188.1"/>
    </source>
</evidence>
<dbReference type="GO" id="GO:0004252">
    <property type="term" value="F:serine-type endopeptidase activity"/>
    <property type="evidence" value="ECO:0007669"/>
    <property type="project" value="InterPro"/>
</dbReference>
<evidence type="ECO:0000313" key="4">
    <source>
        <dbReference type="Proteomes" id="UP001141434"/>
    </source>
</evidence>
<dbReference type="GeneID" id="81394160"/>
<organism evidence="3 4">
    <name type="scientific">Penicillium alfredii</name>
    <dbReference type="NCBI Taxonomy" id="1506179"/>
    <lineage>
        <taxon>Eukaryota</taxon>
        <taxon>Fungi</taxon>
        <taxon>Dikarya</taxon>
        <taxon>Ascomycota</taxon>
        <taxon>Pezizomycotina</taxon>
        <taxon>Eurotiomycetes</taxon>
        <taxon>Eurotiomycetidae</taxon>
        <taxon>Eurotiales</taxon>
        <taxon>Aspergillaceae</taxon>
        <taxon>Penicillium</taxon>
    </lineage>
</organism>
<keyword evidence="2" id="KW-0865">Zymogen</keyword>
<accession>A0A9W9FL37</accession>
<dbReference type="EMBL" id="JAPMSZ010000005">
    <property type="protein sequence ID" value="KAJ5102188.1"/>
    <property type="molecule type" value="Genomic_DNA"/>
</dbReference>
<protein>
    <recommendedName>
        <fullName evidence="5">Peptidase S8/S53 domain-containing protein</fullName>
    </recommendedName>
</protein>
<dbReference type="Gene3D" id="3.40.50.200">
    <property type="entry name" value="Peptidase S8/S53 domain"/>
    <property type="match status" value="1"/>
</dbReference>
<evidence type="ECO:0000256" key="2">
    <source>
        <dbReference type="ARBA" id="ARBA00023145"/>
    </source>
</evidence>
<dbReference type="Proteomes" id="UP001141434">
    <property type="component" value="Unassembled WGS sequence"/>
</dbReference>
<dbReference type="SUPFAM" id="SSF52743">
    <property type="entry name" value="Subtilisin-like"/>
    <property type="match status" value="1"/>
</dbReference>
<dbReference type="RefSeq" id="XP_056513019.1">
    <property type="nucleotide sequence ID" value="XM_056654992.1"/>
</dbReference>